<keyword evidence="2" id="KW-0472">Membrane</keyword>
<comment type="caution">
    <text evidence="3">The sequence shown here is derived from an EMBL/GenBank/DDBJ whole genome shotgun (WGS) entry which is preliminary data.</text>
</comment>
<feature type="transmembrane region" description="Helical" evidence="2">
    <location>
        <begin position="26"/>
        <end position="48"/>
    </location>
</feature>
<feature type="transmembrane region" description="Helical" evidence="2">
    <location>
        <begin position="54"/>
        <end position="83"/>
    </location>
</feature>
<accession>A0A4Z1DZL9</accession>
<evidence type="ECO:0000256" key="2">
    <source>
        <dbReference type="SAM" id="Phobius"/>
    </source>
</evidence>
<sequence length="99" mass="10312">MSNHDHLPSAGTAPDHPDRAARGRRYLRAGLALVATSAALALLSQIVLRPSTVVHVIVVTTLFQYAAVPVPVAAGLIGAGLVLREVGSRQDGDERPDLG</sequence>
<keyword evidence="4" id="KW-1185">Reference proteome</keyword>
<dbReference type="Proteomes" id="UP000297318">
    <property type="component" value="Unassembled WGS sequence"/>
</dbReference>
<name>A0A4Z1DZL9_9MICO</name>
<dbReference type="RefSeq" id="WP_135850070.1">
    <property type="nucleotide sequence ID" value="NZ_RHPJ01000003.1"/>
</dbReference>
<reference evidence="3 4" key="1">
    <citation type="submission" date="2018-11" db="EMBL/GenBank/DDBJ databases">
        <title>Complete genome sequencing of the Actinobacteria Serinibacter sp. K3-2.</title>
        <authorList>
            <person name="Rakitin A.L."/>
            <person name="Beletsky A.V."/>
            <person name="Mardanov A.V."/>
            <person name="Ravin N.V."/>
            <person name="Gromova A.S."/>
            <person name="Filippova S.N."/>
            <person name="Gal'Chenko V.F."/>
        </authorList>
    </citation>
    <scope>NUCLEOTIDE SEQUENCE [LARGE SCALE GENOMIC DNA]</scope>
    <source>
        <strain evidence="3 4">K3-2</strain>
    </source>
</reference>
<dbReference type="AlphaFoldDB" id="A0A4Z1DZL9"/>
<evidence type="ECO:0000256" key="1">
    <source>
        <dbReference type="SAM" id="MobiDB-lite"/>
    </source>
</evidence>
<gene>
    <name evidence="3" type="ORF">SERN_2073</name>
</gene>
<dbReference type="EMBL" id="RHPJ01000003">
    <property type="protein sequence ID" value="TGO04480.1"/>
    <property type="molecule type" value="Genomic_DNA"/>
</dbReference>
<organism evidence="3 4">
    <name type="scientific">Serinibacter arcticus</name>
    <dbReference type="NCBI Taxonomy" id="1655435"/>
    <lineage>
        <taxon>Bacteria</taxon>
        <taxon>Bacillati</taxon>
        <taxon>Actinomycetota</taxon>
        <taxon>Actinomycetes</taxon>
        <taxon>Micrococcales</taxon>
        <taxon>Beutenbergiaceae</taxon>
        <taxon>Serinibacter</taxon>
    </lineage>
</organism>
<proteinExistence type="predicted"/>
<keyword evidence="2" id="KW-0812">Transmembrane</keyword>
<keyword evidence="2" id="KW-1133">Transmembrane helix</keyword>
<protein>
    <submittedName>
        <fullName evidence="3">Uncharacterized protein</fullName>
    </submittedName>
</protein>
<evidence type="ECO:0000313" key="3">
    <source>
        <dbReference type="EMBL" id="TGO04480.1"/>
    </source>
</evidence>
<evidence type="ECO:0000313" key="4">
    <source>
        <dbReference type="Proteomes" id="UP000297318"/>
    </source>
</evidence>
<feature type="region of interest" description="Disordered" evidence="1">
    <location>
        <begin position="1"/>
        <end position="21"/>
    </location>
</feature>